<dbReference type="EMBL" id="LR796815">
    <property type="protein sequence ID" value="CAB4168114.1"/>
    <property type="molecule type" value="Genomic_DNA"/>
</dbReference>
<gene>
    <name evidence="4" type="ORF">UFOVP1666_195</name>
    <name evidence="1" type="ORF">UFOVP867_150</name>
    <name evidence="2" type="ORF">UFOVP913_48</name>
    <name evidence="3" type="ORF">UFOVP993_101</name>
</gene>
<proteinExistence type="predicted"/>
<reference evidence="4" key="1">
    <citation type="submission" date="2020-05" db="EMBL/GenBank/DDBJ databases">
        <authorList>
            <person name="Chiriac C."/>
            <person name="Salcher M."/>
            <person name="Ghai R."/>
            <person name="Kavagutti S V."/>
        </authorList>
    </citation>
    <scope>NUCLEOTIDE SEQUENCE</scope>
</reference>
<name>A0A6J5T6K0_9CAUD</name>
<evidence type="ECO:0000313" key="2">
    <source>
        <dbReference type="EMBL" id="CAB4170542.1"/>
    </source>
</evidence>
<evidence type="ECO:0000313" key="1">
    <source>
        <dbReference type="EMBL" id="CAB4168114.1"/>
    </source>
</evidence>
<evidence type="ECO:0000313" key="4">
    <source>
        <dbReference type="EMBL" id="CAB4223405.1"/>
    </source>
</evidence>
<dbReference type="EMBL" id="LR796944">
    <property type="protein sequence ID" value="CAB4176961.1"/>
    <property type="molecule type" value="Genomic_DNA"/>
</dbReference>
<evidence type="ECO:0000313" key="3">
    <source>
        <dbReference type="EMBL" id="CAB4176961.1"/>
    </source>
</evidence>
<sequence length="79" mass="9681">MEYILLKETTLWNDTTTLNHTYILSPNKEWMYGYIPLDRSGKARGEYHIFSGRRKFYPARRKFVVDTRKDYYEKNCKVY</sequence>
<accession>A0A6J5T6K0</accession>
<organism evidence="4">
    <name type="scientific">uncultured Caudovirales phage</name>
    <dbReference type="NCBI Taxonomy" id="2100421"/>
    <lineage>
        <taxon>Viruses</taxon>
        <taxon>Duplodnaviria</taxon>
        <taxon>Heunggongvirae</taxon>
        <taxon>Uroviricota</taxon>
        <taxon>Caudoviricetes</taxon>
        <taxon>Peduoviridae</taxon>
        <taxon>Maltschvirus</taxon>
        <taxon>Maltschvirus maltsch</taxon>
    </lineage>
</organism>
<dbReference type="EMBL" id="LR797534">
    <property type="protein sequence ID" value="CAB4223405.1"/>
    <property type="molecule type" value="Genomic_DNA"/>
</dbReference>
<protein>
    <submittedName>
        <fullName evidence="4">Uncharacterized protein</fullName>
    </submittedName>
</protein>
<dbReference type="EMBL" id="LR796858">
    <property type="protein sequence ID" value="CAB4170542.1"/>
    <property type="molecule type" value="Genomic_DNA"/>
</dbReference>